<evidence type="ECO:0000313" key="2">
    <source>
        <dbReference type="EMBL" id="KAA0159838.1"/>
    </source>
</evidence>
<feature type="region of interest" description="Disordered" evidence="1">
    <location>
        <begin position="2299"/>
        <end position="2327"/>
    </location>
</feature>
<sequence length="2553" mass="270585">MAQGEVHFSQFPLEFQEKWALALAAEERERLIGTLTPGSCEHVQCLSMLSEQQGFPDKLEQLLAAVEPDMAKVRATQQLAILKRHRVRRALLSASKAEAAAELSEVCGASTGHSRVTRTSATAAATAAAAAASAAEAAAPSALASPQLQAALDTLSLVKDARPTFLSTQPSIVERIGWIVSSLRPTSGVIELPAVRALLEDAAPNKLGLRWAILEQGLPLTVDPVKLVETIMASLVKDRTERVPADVLRSSRGVLGFIRRAISRTGAEDADGDSNISPNSHRYYADMTLDELQRLRSRGRVVDLENDLSWVQAVVARLAPHEGTRLDDSDPAAEDAYISAVMGFALTLPVQWNDLRGWAHGMRLRLAMQRHGTAAAAPDALKALLQMPGYHSFGNSGPSGGELSSYGAVVDSASPGLVTDLPVLMKPLPKRELGSLIDDAIQRGMGSDAYAEAGRAVRRHLHKSHIPGMEARSRLLEGEVSIKWTSAFDANSLEALRKQTTLAFVQPRERFCVHDAVTIRLHVKNVPRLTVSLFELNTTAIFRETGADVQTDMELAGLVPAVVETIALERSPFHQVAEEIALPALAEPRRGVWIMEAIGGGLRARCIIRKGALRVVSAATAAGHSFRVLDENNRPVPADRASIWMDGTEFRCEAVEHPTAFKTAAARDSDAGSQIIIPYTGAAPSSKSIVVTLSPAAPKPVAGEGGASAAVAAAAGGPAVARGPSDWPFSSLLSFKHERGDVSLECGWVLDDQALVRDNHSATVLVRPRLYLTGSEGLLSPLPLAMAQSATVTVVSTDVEGTEATRVWRDVKLSSSEELTLTFAVPNRLSSLQFSLECVVESAHSGAKRTLRSSHRTQVNQAEQTSNTCAIFLHRSSRGYGLYVLGKAGEPVAGERLSIALLNAVNTRERKFSATTDAAGRVLLGQLENVVSLQASGSKPSTPRACFVLGPDSSDEAPSHLWSVSGAAEQCVIPHSLAPGETGVGRARLVSLRPAQSGVPASPVLRLVAPGSIQRDNLTASNLSFDSTRGCLVVRGLPAGRYALIRRGADCRDARVVAIAINIQPRAGSDHAAGAAGAAAAAAAARGRGSATHLSADKAGQADLGLLADAGRFFATAPSLPAVITGTSFDRASLALAVHVHGGAPPTAGSDGARVHVWVRHLEARAGAGALTAGMAKVGVMASRRRVFSSSKPAKSQYLRTVALGEEESYVVDRQSRELALPGNSLPRPSLLLTPWMQRTTKSDEIEARKGEALEKQAELAEDMPRRQLESVLLRSECLADLEDDARELSRLSSTMRFKAKKRAVSANVDRAKPGFSSPDPCTPTAEPGWDFLGAPGHCIANVRPGTDGVATVSLAEAFDAFGQPHIREAFWAAGLVATVVYCDGFTSSVRQVLLGGEELEGSGVPSAAAGCAAASTDGSDSGAAALDVSGAGPLRRCYRNLTLQEPLDTTKHFVQSKAAVALQAGESTTLTAASDTQAEEFGTVSKALQLMATLSGDGRVLGEFSWLGRWHATDEPERRRLYSKYACHEVNLFLYVKDRAWFDAVVAPFVACKRSKTFIDHFLLGHDLSEYAKPPRFRLLNALERALLAGREGASKLVAHSHDRASVRKPSAAARERIFQAALASSGLEEPEVPLVLGVCADQAPMACDGAASFGSGFGGQRNKVSAAHRSAERRCIAEEAEDSDEDDEDLYCASSEEELQMECQDVMDGQGPADDGLWLSQTDEVDAATRRRRQLFRAVDKTEELAETHYWRVRAGRGLDSSLIPDSPFWAEFAAHQSRSDGAPFLSTHFAAEVGNINTVLATIAVLGLGFDMPVPSRVTTVGSQTTWLAREAPLVLFKVDISEAEAPAAARVLVGQNFFDPQDRSRTEADGSVTEKYLETGEFLRNKVYGAQVVVTNVSSSSRDLRVLLQIPQGALPVRSGFVTRTLDVRLSAYETRTLEFSFYFPFLGAFRMFPAHVSAGEALEAHAAPAELRVVTALTVVDKTSWEYIANESPLEECIAYLSTSNLQVNGVRLSDVAWRCAEEPAYKAITAALRARCEWDAAVFGYAFKHKDLQGMAEYAGHPSGGLPSVAKVAGPRLSSALVNFAPELGVPMVDGQVAHVSGQEVNLHRSLHDGDTSASGMYEHLEYAPLINSRAHRLGEERRIANTAVAAQYRRLLATLMHAPADSVTAAERLALVYHLLLQDRVEEAQRHFALVQAPAGCAAVGGSGDGSGAAAAAAAGAGGSAPSAGSASWCALAYDYMAAYIDFFAPEGGLAVARRVAEAYAAYPVPRWAAKFAAVRSQLAELDLAEEEAASGSGSRAGKAGQSSSKGGTAPGERDEDLGSELLREAQQAGAAGGEPTLDMELTKGAGSDASLRIVAANVQSVELRYYCMDVELLFSTKPFTSAGAGSGGKTALGFVRPNKSVTVPLPAVGGGSARELDVAVDASVGPNLLIEAVAGGKRASATFFACSLDVEVMHSAGRVRVTDRATGRPVHSAYVKVFGSSTEGGSDSDAFFFKDCYTSATGVADYASVSTDALDRVRKLAVLVSAPGHGAVSVVASKPAT</sequence>
<gene>
    <name evidence="2" type="ORF">FNF28_05648</name>
</gene>
<accession>A0A5A8D3R2</accession>
<dbReference type="Proteomes" id="UP000324907">
    <property type="component" value="Unassembled WGS sequence"/>
</dbReference>
<evidence type="ECO:0000256" key="1">
    <source>
        <dbReference type="SAM" id="MobiDB-lite"/>
    </source>
</evidence>
<name>A0A5A8D3R2_CAFRO</name>
<dbReference type="EMBL" id="VLTL01000119">
    <property type="protein sequence ID" value="KAA0159838.1"/>
    <property type="molecule type" value="Genomic_DNA"/>
</dbReference>
<comment type="caution">
    <text evidence="2">The sequence shown here is derived from an EMBL/GenBank/DDBJ whole genome shotgun (WGS) entry which is preliminary data.</text>
</comment>
<protein>
    <submittedName>
        <fullName evidence="2">Uncharacterized protein</fullName>
    </submittedName>
</protein>
<feature type="compositionally biased region" description="Low complexity" evidence="1">
    <location>
        <begin position="2301"/>
        <end position="2319"/>
    </location>
</feature>
<proteinExistence type="predicted"/>
<reference evidence="2 3" key="1">
    <citation type="submission" date="2019-07" db="EMBL/GenBank/DDBJ databases">
        <title>Genomes of Cafeteria roenbergensis.</title>
        <authorList>
            <person name="Fischer M.G."/>
            <person name="Hackl T."/>
            <person name="Roman M."/>
        </authorList>
    </citation>
    <scope>NUCLEOTIDE SEQUENCE [LARGE SCALE GENOMIC DNA]</scope>
    <source>
        <strain evidence="2 3">RCC970-E3</strain>
    </source>
</reference>
<evidence type="ECO:0000313" key="3">
    <source>
        <dbReference type="Proteomes" id="UP000324907"/>
    </source>
</evidence>
<organism evidence="2 3">
    <name type="scientific">Cafeteria roenbergensis</name>
    <name type="common">Marine flagellate</name>
    <dbReference type="NCBI Taxonomy" id="33653"/>
    <lineage>
        <taxon>Eukaryota</taxon>
        <taxon>Sar</taxon>
        <taxon>Stramenopiles</taxon>
        <taxon>Bigyra</taxon>
        <taxon>Opalozoa</taxon>
        <taxon>Bicosoecida</taxon>
        <taxon>Cafeteriaceae</taxon>
        <taxon>Cafeteria</taxon>
    </lineage>
</organism>